<organism evidence="1 2">
    <name type="scientific">Gonapodya prolifera (strain JEL478)</name>
    <name type="common">Monoblepharis prolifera</name>
    <dbReference type="NCBI Taxonomy" id="1344416"/>
    <lineage>
        <taxon>Eukaryota</taxon>
        <taxon>Fungi</taxon>
        <taxon>Fungi incertae sedis</taxon>
        <taxon>Chytridiomycota</taxon>
        <taxon>Chytridiomycota incertae sedis</taxon>
        <taxon>Monoblepharidomycetes</taxon>
        <taxon>Monoblepharidales</taxon>
        <taxon>Gonapodyaceae</taxon>
        <taxon>Gonapodya</taxon>
    </lineage>
</organism>
<keyword evidence="2" id="KW-1185">Reference proteome</keyword>
<dbReference type="AlphaFoldDB" id="A0A139ARZ9"/>
<dbReference type="EMBL" id="KQ965738">
    <property type="protein sequence ID" value="KXS19424.1"/>
    <property type="molecule type" value="Genomic_DNA"/>
</dbReference>
<name>A0A139ARZ9_GONPJ</name>
<proteinExistence type="predicted"/>
<dbReference type="Proteomes" id="UP000070544">
    <property type="component" value="Unassembled WGS sequence"/>
</dbReference>
<reference evidence="1 2" key="1">
    <citation type="journal article" date="2015" name="Genome Biol. Evol.">
        <title>Phylogenomic analyses indicate that early fungi evolved digesting cell walls of algal ancestors of land plants.</title>
        <authorList>
            <person name="Chang Y."/>
            <person name="Wang S."/>
            <person name="Sekimoto S."/>
            <person name="Aerts A.L."/>
            <person name="Choi C."/>
            <person name="Clum A."/>
            <person name="LaButti K.M."/>
            <person name="Lindquist E.A."/>
            <person name="Yee Ngan C."/>
            <person name="Ohm R.A."/>
            <person name="Salamov A.A."/>
            <person name="Grigoriev I.V."/>
            <person name="Spatafora J.W."/>
            <person name="Berbee M.L."/>
        </authorList>
    </citation>
    <scope>NUCLEOTIDE SEQUENCE [LARGE SCALE GENOMIC DNA]</scope>
    <source>
        <strain evidence="1 2">JEL478</strain>
    </source>
</reference>
<sequence length="210" mass="24026">MFFLGILKIAAVRYLEQRRCPRETLEAPRVVFGRIRPDYYVEDSAELFSDRITHQLVWYNTICSHASPDSYDFCRGSHLDVVHSLHSASICFRPAHNVVLSWPFNCAPAEYLLEIFDVFSNGKSLYIVGADSVPHQWDLEQIMAHVPLAFPAKILSLTLDDHRRAVPDTLRIPSVFPNVEALRLGHLQKMCGVTPKSREWTLPRYSRSGT</sequence>
<evidence type="ECO:0000313" key="1">
    <source>
        <dbReference type="EMBL" id="KXS19424.1"/>
    </source>
</evidence>
<gene>
    <name evidence="1" type="ORF">M427DRAFT_450364</name>
</gene>
<evidence type="ECO:0000313" key="2">
    <source>
        <dbReference type="Proteomes" id="UP000070544"/>
    </source>
</evidence>
<protein>
    <submittedName>
        <fullName evidence="1">Uncharacterized protein</fullName>
    </submittedName>
</protein>
<accession>A0A139ARZ9</accession>